<evidence type="ECO:0000313" key="2">
    <source>
        <dbReference type="EMBL" id="GAA2945573.1"/>
    </source>
</evidence>
<feature type="chain" id="PRO_5045432906" description="Secreted protein" evidence="1">
    <location>
        <begin position="26"/>
        <end position="146"/>
    </location>
</feature>
<accession>A0ABN3XD15</accession>
<gene>
    <name evidence="2" type="ORF">GCM10010446_33580</name>
</gene>
<dbReference type="EMBL" id="BAAAUD010000034">
    <property type="protein sequence ID" value="GAA2945573.1"/>
    <property type="molecule type" value="Genomic_DNA"/>
</dbReference>
<name>A0ABN3XD15_9ACTN</name>
<evidence type="ECO:0008006" key="4">
    <source>
        <dbReference type="Google" id="ProtNLM"/>
    </source>
</evidence>
<protein>
    <recommendedName>
        <fullName evidence="4">Secreted protein</fullName>
    </recommendedName>
</protein>
<keyword evidence="3" id="KW-1185">Reference proteome</keyword>
<sequence>MRRLFLALFSTAILAVGAGSVPAAASTPHAAGGFSPAQTTVNEQQCTPMDGSSRLCLALVSSTFIGQATVYDPPANCAGYRVSLYDVYTGEAVSSTSLRPCSETPSKQATADASRFTKLTAYAVFRMYNSAGTEIYYAYTDMITYP</sequence>
<evidence type="ECO:0000256" key="1">
    <source>
        <dbReference type="SAM" id="SignalP"/>
    </source>
</evidence>
<proteinExistence type="predicted"/>
<reference evidence="2 3" key="1">
    <citation type="journal article" date="2019" name="Int. J. Syst. Evol. Microbiol.">
        <title>The Global Catalogue of Microorganisms (GCM) 10K type strain sequencing project: providing services to taxonomists for standard genome sequencing and annotation.</title>
        <authorList>
            <consortium name="The Broad Institute Genomics Platform"/>
            <consortium name="The Broad Institute Genome Sequencing Center for Infectious Disease"/>
            <person name="Wu L."/>
            <person name="Ma J."/>
        </authorList>
    </citation>
    <scope>NUCLEOTIDE SEQUENCE [LARGE SCALE GENOMIC DNA]</scope>
    <source>
        <strain evidence="2 3">JCM 9088</strain>
    </source>
</reference>
<keyword evidence="1" id="KW-0732">Signal</keyword>
<dbReference type="Proteomes" id="UP001500403">
    <property type="component" value="Unassembled WGS sequence"/>
</dbReference>
<organism evidence="2 3">
    <name type="scientific">Streptomyces enissocaesilis</name>
    <dbReference type="NCBI Taxonomy" id="332589"/>
    <lineage>
        <taxon>Bacteria</taxon>
        <taxon>Bacillati</taxon>
        <taxon>Actinomycetota</taxon>
        <taxon>Actinomycetes</taxon>
        <taxon>Kitasatosporales</taxon>
        <taxon>Streptomycetaceae</taxon>
        <taxon>Streptomyces</taxon>
        <taxon>Streptomyces rochei group</taxon>
    </lineage>
</organism>
<feature type="signal peptide" evidence="1">
    <location>
        <begin position="1"/>
        <end position="25"/>
    </location>
</feature>
<evidence type="ECO:0000313" key="3">
    <source>
        <dbReference type="Proteomes" id="UP001500403"/>
    </source>
</evidence>
<comment type="caution">
    <text evidence="2">The sequence shown here is derived from an EMBL/GenBank/DDBJ whole genome shotgun (WGS) entry which is preliminary data.</text>
</comment>